<dbReference type="OrthoDB" id="2435509at2759"/>
<evidence type="ECO:0000313" key="5">
    <source>
        <dbReference type="Proteomes" id="UP000789342"/>
    </source>
</evidence>
<feature type="region of interest" description="Disordered" evidence="1">
    <location>
        <begin position="29"/>
        <end position="73"/>
    </location>
</feature>
<dbReference type="AlphaFoldDB" id="A0A9N9EHP6"/>
<keyword evidence="5" id="KW-1185">Reference proteome</keyword>
<evidence type="ECO:0000313" key="4">
    <source>
        <dbReference type="EMBL" id="CAG8675529.1"/>
    </source>
</evidence>
<dbReference type="EMBL" id="CAJVPV010013175">
    <property type="protein sequence ID" value="CAG8675529.1"/>
    <property type="molecule type" value="Genomic_DNA"/>
</dbReference>
<dbReference type="InterPro" id="IPR055561">
    <property type="entry name" value="DUF7137"/>
</dbReference>
<dbReference type="PANTHER" id="PTHR42028:SF1">
    <property type="entry name" value="YALI0E30657P"/>
    <property type="match status" value="1"/>
</dbReference>
<sequence length="203" mass="21837">MHLLSLKTTLFVVFVFALLSSLRVSGSDIWKREPQNPQPTSVSSQANTSPASPTSSGTSTSVPDPPDPNSPAILVQMTEPASAKNILYKIGSNITFGWKYSGDFASGYAPKSINVFAQSSLDQNNYYTIAANATGNTTKVIWITATESSLPMATYRLYICDERGLTGVPMPGALSVFSGLQFGMYTPRGRTDLPAVLLARERT</sequence>
<dbReference type="PANTHER" id="PTHR42028">
    <property type="entry name" value="CHROMOSOME 1, WHOLE GENOME SHOTGUN SEQUENCE"/>
    <property type="match status" value="1"/>
</dbReference>
<dbReference type="Pfam" id="PF23585">
    <property type="entry name" value="DUF7137"/>
    <property type="match status" value="1"/>
</dbReference>
<evidence type="ECO:0000256" key="2">
    <source>
        <dbReference type="SAM" id="SignalP"/>
    </source>
</evidence>
<organism evidence="4 5">
    <name type="scientific">Acaulospora morrowiae</name>
    <dbReference type="NCBI Taxonomy" id="94023"/>
    <lineage>
        <taxon>Eukaryota</taxon>
        <taxon>Fungi</taxon>
        <taxon>Fungi incertae sedis</taxon>
        <taxon>Mucoromycota</taxon>
        <taxon>Glomeromycotina</taxon>
        <taxon>Glomeromycetes</taxon>
        <taxon>Diversisporales</taxon>
        <taxon>Acaulosporaceae</taxon>
        <taxon>Acaulospora</taxon>
    </lineage>
</organism>
<feature type="chain" id="PRO_5040448463" evidence="2">
    <location>
        <begin position="27"/>
        <end position="203"/>
    </location>
</feature>
<proteinExistence type="predicted"/>
<protein>
    <submittedName>
        <fullName evidence="4">17907_t:CDS:1</fullName>
    </submittedName>
</protein>
<reference evidence="4" key="1">
    <citation type="submission" date="2021-06" db="EMBL/GenBank/DDBJ databases">
        <authorList>
            <person name="Kallberg Y."/>
            <person name="Tangrot J."/>
            <person name="Rosling A."/>
        </authorList>
    </citation>
    <scope>NUCLEOTIDE SEQUENCE</scope>
    <source>
        <strain evidence="4">CL551</strain>
    </source>
</reference>
<feature type="domain" description="DUF7137" evidence="3">
    <location>
        <begin position="71"/>
        <end position="194"/>
    </location>
</feature>
<feature type="signal peptide" evidence="2">
    <location>
        <begin position="1"/>
        <end position="26"/>
    </location>
</feature>
<comment type="caution">
    <text evidence="4">The sequence shown here is derived from an EMBL/GenBank/DDBJ whole genome shotgun (WGS) entry which is preliminary data.</text>
</comment>
<gene>
    <name evidence="4" type="ORF">AMORRO_LOCUS11010</name>
</gene>
<name>A0A9N9EHP6_9GLOM</name>
<dbReference type="Proteomes" id="UP000789342">
    <property type="component" value="Unassembled WGS sequence"/>
</dbReference>
<evidence type="ECO:0000259" key="3">
    <source>
        <dbReference type="Pfam" id="PF23585"/>
    </source>
</evidence>
<accession>A0A9N9EHP6</accession>
<feature type="compositionally biased region" description="Low complexity" evidence="1">
    <location>
        <begin position="43"/>
        <end position="62"/>
    </location>
</feature>
<evidence type="ECO:0000256" key="1">
    <source>
        <dbReference type="SAM" id="MobiDB-lite"/>
    </source>
</evidence>
<keyword evidence="2" id="KW-0732">Signal</keyword>